<proteinExistence type="predicted"/>
<sequence length="73" mass="8546">MNGKPEDKEPAVAFPSFRAEADRRFSLPRCGFLPSPPWSSNWPEKEIYLLCNYLIFIIMNRFFEPIASRYLSS</sequence>
<dbReference type="Proteomes" id="UP000199695">
    <property type="component" value="Unassembled WGS sequence"/>
</dbReference>
<gene>
    <name evidence="1" type="ORF">SAMN05444955_11745</name>
</gene>
<organism evidence="1 2">
    <name type="scientific">Lihuaxuella thermophila</name>
    <dbReference type="NCBI Taxonomy" id="1173111"/>
    <lineage>
        <taxon>Bacteria</taxon>
        <taxon>Bacillati</taxon>
        <taxon>Bacillota</taxon>
        <taxon>Bacilli</taxon>
        <taxon>Bacillales</taxon>
        <taxon>Thermoactinomycetaceae</taxon>
        <taxon>Lihuaxuella</taxon>
    </lineage>
</organism>
<protein>
    <submittedName>
        <fullName evidence="1">Uncharacterized protein</fullName>
    </submittedName>
</protein>
<evidence type="ECO:0000313" key="1">
    <source>
        <dbReference type="EMBL" id="SEN66755.1"/>
    </source>
</evidence>
<accession>A0A1H8IEW0</accession>
<dbReference type="AlphaFoldDB" id="A0A1H8IEW0"/>
<dbReference type="EMBL" id="FOCQ01000017">
    <property type="protein sequence ID" value="SEN66755.1"/>
    <property type="molecule type" value="Genomic_DNA"/>
</dbReference>
<evidence type="ECO:0000313" key="2">
    <source>
        <dbReference type="Proteomes" id="UP000199695"/>
    </source>
</evidence>
<keyword evidence="2" id="KW-1185">Reference proteome</keyword>
<reference evidence="1 2" key="1">
    <citation type="submission" date="2016-10" db="EMBL/GenBank/DDBJ databases">
        <authorList>
            <person name="de Groot N.N."/>
        </authorList>
    </citation>
    <scope>NUCLEOTIDE SEQUENCE [LARGE SCALE GENOMIC DNA]</scope>
    <source>
        <strain evidence="1 2">DSM 46701</strain>
    </source>
</reference>
<name>A0A1H8IEW0_9BACL</name>